<dbReference type="GO" id="GO:0016740">
    <property type="term" value="F:transferase activity"/>
    <property type="evidence" value="ECO:0007669"/>
    <property type="project" value="UniProtKB-KW"/>
</dbReference>
<sequence>MLDKNKMLAAAQEQTGLGDFGDEAFHEPLERLIHALNSEAKLNDFGQLRAQMTIDSGLVNRLKIVDYLKQNPDVEQQEISRPVFIVGLPRTGTTALHHMLNQDETNRTLRLWEAQSPVPPPETATYHCDPRIAQQVESVALTETFLPGFLNRHLIDAEAPDECYMLFNREFMSVEYSAMFHIPSYANWLYEQLGLRDCYRSHRRQLQLLQYRHPGSWVLKAPFHQLGLRQILHYYPDAIIVQTHRAPLSFVASGCSFSEFLRRSSSDAVDRQQIGRDWMAMLAIYTRTFEADRAALESTYPGQFLDIKHDDFVADPWPAIEAIYAARGRPLSHSGRAAMTRWLEQNPKGKHGRHQYRLEDYGISQTEVADLFGDYILRYELSLG</sequence>
<dbReference type="PANTHER" id="PTHR36451:SF1">
    <property type="entry name" value="OMEGA-HYDROXY-BETA-DIHYDROMENAQUINONE-9 SULFOTRANSFERASE STF3"/>
    <property type="match status" value="1"/>
</dbReference>
<keyword evidence="2" id="KW-1185">Reference proteome</keyword>
<dbReference type="InterPro" id="IPR052736">
    <property type="entry name" value="Stf3_sulfotransferase"/>
</dbReference>
<proteinExistence type="predicted"/>
<dbReference type="EMBL" id="JACFXU010000013">
    <property type="protein sequence ID" value="MBA6412630.1"/>
    <property type="molecule type" value="Genomic_DNA"/>
</dbReference>
<dbReference type="RefSeq" id="WP_182170014.1">
    <property type="nucleotide sequence ID" value="NZ_JACFXU010000013.1"/>
</dbReference>
<gene>
    <name evidence="1" type="ORF">H2508_05840</name>
</gene>
<dbReference type="PANTHER" id="PTHR36451">
    <property type="entry name" value="PAPS-DEPENDENT SULFOTRANSFERASE STF3"/>
    <property type="match status" value="1"/>
</dbReference>
<dbReference type="Gene3D" id="3.40.50.300">
    <property type="entry name" value="P-loop containing nucleotide triphosphate hydrolases"/>
    <property type="match status" value="1"/>
</dbReference>
<accession>A0A7W2TVE5</accession>
<keyword evidence="1" id="KW-0808">Transferase</keyword>
<dbReference type="Proteomes" id="UP000539350">
    <property type="component" value="Unassembled WGS sequence"/>
</dbReference>
<evidence type="ECO:0000313" key="1">
    <source>
        <dbReference type="EMBL" id="MBA6412630.1"/>
    </source>
</evidence>
<dbReference type="InterPro" id="IPR027417">
    <property type="entry name" value="P-loop_NTPase"/>
</dbReference>
<dbReference type="SUPFAM" id="SSF52540">
    <property type="entry name" value="P-loop containing nucleoside triphosphate hydrolases"/>
    <property type="match status" value="1"/>
</dbReference>
<organism evidence="1 2">
    <name type="scientific">Sediminihaliea albiluteola</name>
    <dbReference type="NCBI Taxonomy" id="2758564"/>
    <lineage>
        <taxon>Bacteria</taxon>
        <taxon>Pseudomonadati</taxon>
        <taxon>Pseudomonadota</taxon>
        <taxon>Gammaproteobacteria</taxon>
        <taxon>Cellvibrionales</taxon>
        <taxon>Halieaceae</taxon>
        <taxon>Sediminihaliea</taxon>
    </lineage>
</organism>
<comment type="caution">
    <text evidence="1">The sequence shown here is derived from an EMBL/GenBank/DDBJ whole genome shotgun (WGS) entry which is preliminary data.</text>
</comment>
<dbReference type="AlphaFoldDB" id="A0A7W2TVE5"/>
<reference evidence="1 2" key="1">
    <citation type="submission" date="2020-07" db="EMBL/GenBank/DDBJ databases">
        <title>Halieaceae bacterium, F7430, whole genome shotgun sequencing project.</title>
        <authorList>
            <person name="Jiang S."/>
            <person name="Liu Z.W."/>
            <person name="Du Z.J."/>
        </authorList>
    </citation>
    <scope>NUCLEOTIDE SEQUENCE [LARGE SCALE GENOMIC DNA]</scope>
    <source>
        <strain evidence="1 2">F7430</strain>
    </source>
</reference>
<protein>
    <submittedName>
        <fullName evidence="1">Sulfotransferase</fullName>
    </submittedName>
</protein>
<dbReference type="Pfam" id="PF13469">
    <property type="entry name" value="Sulfotransfer_3"/>
    <property type="match status" value="1"/>
</dbReference>
<evidence type="ECO:0000313" key="2">
    <source>
        <dbReference type="Proteomes" id="UP000539350"/>
    </source>
</evidence>
<name>A0A7W2TVE5_9GAMM</name>